<dbReference type="AlphaFoldDB" id="A0A2G9R813"/>
<reference evidence="1" key="1">
    <citation type="submission" date="2017-08" db="EMBL/GenBank/DDBJ databases">
        <title>Assembly of the North American Bullfrog Genome.</title>
        <authorList>
            <person name="Warren R.L."/>
            <person name="Vandervalk B.P."/>
            <person name="Kucuk E."/>
            <person name="Birol I."/>
            <person name="Helbing C."/>
            <person name="Pandoh P."/>
            <person name="Behsaz B."/>
            <person name="Mohamadi H."/>
            <person name="Chu J."/>
            <person name="Jackman S."/>
            <person name="Hammond S.A."/>
            <person name="Veldhoen N."/>
            <person name="Kirk H."/>
            <person name="Zhao Y."/>
            <person name="Coope R."/>
            <person name="Pleasance S."/>
            <person name="Moore R."/>
            <person name="Holt R."/>
        </authorList>
    </citation>
    <scope>NUCLEOTIDE SEQUENCE</scope>
    <source>
        <strain evidence="1">Bruno</strain>
        <tissue evidence="1">Liver</tissue>
    </source>
</reference>
<proteinExistence type="predicted"/>
<sequence>MRSASIDNNNVNNIIIGPIYQKAAVSSVGGEFVFFI</sequence>
<evidence type="ECO:0000313" key="1">
    <source>
        <dbReference type="EMBL" id="PIO23403.1"/>
    </source>
</evidence>
<organism evidence="1">
    <name type="scientific">Aquarana catesbeiana</name>
    <name type="common">American bullfrog</name>
    <name type="synonym">Rana catesbeiana</name>
    <dbReference type="NCBI Taxonomy" id="8400"/>
    <lineage>
        <taxon>Eukaryota</taxon>
        <taxon>Metazoa</taxon>
        <taxon>Chordata</taxon>
        <taxon>Craniata</taxon>
        <taxon>Vertebrata</taxon>
        <taxon>Euteleostomi</taxon>
        <taxon>Amphibia</taxon>
        <taxon>Batrachia</taxon>
        <taxon>Anura</taxon>
        <taxon>Neobatrachia</taxon>
        <taxon>Ranoidea</taxon>
        <taxon>Ranidae</taxon>
        <taxon>Aquarana</taxon>
    </lineage>
</organism>
<name>A0A2G9R813_AQUCT</name>
<protein>
    <submittedName>
        <fullName evidence="1">Uncharacterized protein</fullName>
    </submittedName>
</protein>
<gene>
    <name evidence="1" type="ORF">AB205_0048340</name>
</gene>
<dbReference type="EMBL" id="KV964255">
    <property type="protein sequence ID" value="PIO23403.1"/>
    <property type="molecule type" value="Genomic_DNA"/>
</dbReference>
<accession>A0A2G9R813</accession>